<feature type="region of interest" description="Disordered" evidence="2">
    <location>
        <begin position="386"/>
        <end position="420"/>
    </location>
</feature>
<dbReference type="Gene3D" id="1.10.10.630">
    <property type="entry name" value="DnaD domain-like"/>
    <property type="match status" value="2"/>
</dbReference>
<dbReference type="Proteomes" id="UP000284751">
    <property type="component" value="Unassembled WGS sequence"/>
</dbReference>
<dbReference type="Pfam" id="PF07261">
    <property type="entry name" value="DnaB_2"/>
    <property type="match status" value="2"/>
</dbReference>
<comment type="similarity">
    <text evidence="1">Belongs to the DnaB/DnaD family.</text>
</comment>
<protein>
    <submittedName>
        <fullName evidence="4">DnaD domain protein</fullName>
    </submittedName>
</protein>
<feature type="compositionally biased region" description="Polar residues" evidence="2">
    <location>
        <begin position="148"/>
        <end position="159"/>
    </location>
</feature>
<dbReference type="PANTHER" id="PTHR37293:SF6">
    <property type="entry name" value="DNA REPLICATION PROTEIN DNAD"/>
    <property type="match status" value="1"/>
</dbReference>
<name>A0A412AVT3_9FIRM</name>
<feature type="compositionally biased region" description="Basic and acidic residues" evidence="2">
    <location>
        <begin position="411"/>
        <end position="420"/>
    </location>
</feature>
<feature type="domain" description="DnaB/C C-terminal" evidence="3">
    <location>
        <begin position="233"/>
        <end position="302"/>
    </location>
</feature>
<feature type="region of interest" description="Disordered" evidence="2">
    <location>
        <begin position="148"/>
        <end position="212"/>
    </location>
</feature>
<dbReference type="NCBIfam" id="TIGR01446">
    <property type="entry name" value="DnaD_dom"/>
    <property type="match status" value="2"/>
</dbReference>
<reference evidence="4 5" key="1">
    <citation type="submission" date="2018-08" db="EMBL/GenBank/DDBJ databases">
        <title>A genome reference for cultivated species of the human gut microbiota.</title>
        <authorList>
            <person name="Zou Y."/>
            <person name="Xue W."/>
            <person name="Luo G."/>
        </authorList>
    </citation>
    <scope>NUCLEOTIDE SEQUENCE [LARGE SCALE GENOMIC DNA]</scope>
    <source>
        <strain evidence="4 5">AF28-26</strain>
    </source>
</reference>
<organism evidence="4 5">
    <name type="scientific">[Clostridium] leptum</name>
    <dbReference type="NCBI Taxonomy" id="1535"/>
    <lineage>
        <taxon>Bacteria</taxon>
        <taxon>Bacillati</taxon>
        <taxon>Bacillota</taxon>
        <taxon>Clostridia</taxon>
        <taxon>Eubacteriales</taxon>
        <taxon>Oscillospiraceae</taxon>
        <taxon>Oscillospiraceae incertae sedis</taxon>
    </lineage>
</organism>
<gene>
    <name evidence="4" type="ORF">DWY99_10625</name>
</gene>
<dbReference type="PANTHER" id="PTHR37293">
    <property type="entry name" value="PHAGE REPLICATION PROTEIN-RELATED"/>
    <property type="match status" value="1"/>
</dbReference>
<evidence type="ECO:0000256" key="1">
    <source>
        <dbReference type="ARBA" id="ARBA00093462"/>
    </source>
</evidence>
<evidence type="ECO:0000256" key="2">
    <source>
        <dbReference type="SAM" id="MobiDB-lite"/>
    </source>
</evidence>
<comment type="caution">
    <text evidence="4">The sequence shown here is derived from an EMBL/GenBank/DDBJ whole genome shotgun (WGS) entry which is preliminary data.</text>
</comment>
<dbReference type="SUPFAM" id="SSF158499">
    <property type="entry name" value="DnaD domain-like"/>
    <property type="match status" value="2"/>
</dbReference>
<dbReference type="InterPro" id="IPR053162">
    <property type="entry name" value="DnaD"/>
</dbReference>
<accession>A0A412AVT3</accession>
<dbReference type="AlphaFoldDB" id="A0A412AVT3"/>
<evidence type="ECO:0000313" key="4">
    <source>
        <dbReference type="EMBL" id="RGQ37508.1"/>
    </source>
</evidence>
<evidence type="ECO:0000313" key="5">
    <source>
        <dbReference type="Proteomes" id="UP000284751"/>
    </source>
</evidence>
<feature type="domain" description="DnaB/C C-terminal" evidence="3">
    <location>
        <begin position="325"/>
        <end position="389"/>
    </location>
</feature>
<feature type="compositionally biased region" description="Low complexity" evidence="2">
    <location>
        <begin position="162"/>
        <end position="179"/>
    </location>
</feature>
<evidence type="ECO:0000259" key="3">
    <source>
        <dbReference type="Pfam" id="PF07261"/>
    </source>
</evidence>
<sequence>MSYIRKPILQKLLYRTPPLLSSPMVNYFLSSERCHPVETYAIIGEQSTARPETRVSGSFLERLGSLMSYSINLGSWQSIFAVPSDVVDKHLKLAGGAQLKVLLWVLRHAGSPFEAEAVGEALNMHPADVKDAMQYWVETGLLAVSGGTFSPAQTGPGRSSQEEAVPAAQPAAPQGSPVSFIAQGENRPTAATQRASEPPKASRPLSRPQKPDSLFVAKRAQEDSDIAFLMQEAQVILGKTISNGDSATLLMLHDTDGLPVDVILMLLQYASSIGKGNMRYIEKTGIRWSDEGIDSLELAERKIRQLDQSQKAWSAVQRLLGLERRSPTAKEAQFADRWINEWRFSEDLIREAYERNVDAKGKFSFPYMNSILERWKKEGVATLEQAQNEKKPFQEAAGAGGEQAPSYDLEAYERSSIFDD</sequence>
<proteinExistence type="inferred from homology"/>
<dbReference type="EMBL" id="QRTC01000046">
    <property type="protein sequence ID" value="RGQ37508.1"/>
    <property type="molecule type" value="Genomic_DNA"/>
</dbReference>
<dbReference type="InterPro" id="IPR034829">
    <property type="entry name" value="DnaD-like_sf"/>
</dbReference>
<dbReference type="InterPro" id="IPR006343">
    <property type="entry name" value="DnaB/C_C"/>
</dbReference>